<name>A0A9W7CYS7_9STRA</name>
<proteinExistence type="predicted"/>
<protein>
    <submittedName>
        <fullName evidence="1">Unnamed protein product</fullName>
    </submittedName>
</protein>
<reference evidence="1" key="1">
    <citation type="submission" date="2023-04" db="EMBL/GenBank/DDBJ databases">
        <title>Phytophthora fragariaefolia NBRC 109709.</title>
        <authorList>
            <person name="Ichikawa N."/>
            <person name="Sato H."/>
            <person name="Tonouchi N."/>
        </authorList>
    </citation>
    <scope>NUCLEOTIDE SEQUENCE</scope>
    <source>
        <strain evidence="1">NBRC 109709</strain>
    </source>
</reference>
<dbReference type="OrthoDB" id="413361at2759"/>
<evidence type="ECO:0000313" key="1">
    <source>
        <dbReference type="EMBL" id="GMF48283.1"/>
    </source>
</evidence>
<gene>
    <name evidence="1" type="ORF">Pfra01_001859000</name>
</gene>
<organism evidence="1 2">
    <name type="scientific">Phytophthora fragariaefolia</name>
    <dbReference type="NCBI Taxonomy" id="1490495"/>
    <lineage>
        <taxon>Eukaryota</taxon>
        <taxon>Sar</taxon>
        <taxon>Stramenopiles</taxon>
        <taxon>Oomycota</taxon>
        <taxon>Peronosporomycetes</taxon>
        <taxon>Peronosporales</taxon>
        <taxon>Peronosporaceae</taxon>
        <taxon>Phytophthora</taxon>
    </lineage>
</organism>
<sequence length="107" mass="12601">MILWTHNLCEELELSRRQPTVLYQDNQSTIKVIKCTKGNYKIKGVDLKFHRINDLYELGDFYICYWPTTDMQADILTKPLGSTQFAKFRERLNVVPLPIKDYSVEKA</sequence>
<comment type="caution">
    <text evidence="1">The sequence shown here is derived from an EMBL/GenBank/DDBJ whole genome shotgun (WGS) entry which is preliminary data.</text>
</comment>
<dbReference type="Proteomes" id="UP001165121">
    <property type="component" value="Unassembled WGS sequence"/>
</dbReference>
<dbReference type="EMBL" id="BSXT01002305">
    <property type="protein sequence ID" value="GMF48283.1"/>
    <property type="molecule type" value="Genomic_DNA"/>
</dbReference>
<dbReference type="CDD" id="cd09272">
    <property type="entry name" value="RNase_HI_RT_Ty1"/>
    <property type="match status" value="1"/>
</dbReference>
<dbReference type="AlphaFoldDB" id="A0A9W7CYS7"/>
<evidence type="ECO:0000313" key="2">
    <source>
        <dbReference type="Proteomes" id="UP001165121"/>
    </source>
</evidence>
<accession>A0A9W7CYS7</accession>
<keyword evidence="2" id="KW-1185">Reference proteome</keyword>